<evidence type="ECO:0000313" key="1">
    <source>
        <dbReference type="EMBL" id="CAI2174531.1"/>
    </source>
</evidence>
<dbReference type="Proteomes" id="UP001153678">
    <property type="component" value="Unassembled WGS sequence"/>
</dbReference>
<comment type="caution">
    <text evidence="1">The sequence shown here is derived from an EMBL/GenBank/DDBJ whole genome shotgun (WGS) entry which is preliminary data.</text>
</comment>
<gene>
    <name evidence="1" type="ORF">FWILDA_LOCUS6639</name>
</gene>
<dbReference type="Gene3D" id="1.10.150.50">
    <property type="entry name" value="Transcription Factor, Ets-1"/>
    <property type="match status" value="1"/>
</dbReference>
<evidence type="ECO:0000313" key="2">
    <source>
        <dbReference type="Proteomes" id="UP001153678"/>
    </source>
</evidence>
<sequence length="77" mass="8920">MNNSDFNEIDIRKFRDKELTGKAFLHLTEEKLTCKDGLNELSPSPAEGIMELVEELNKNLVKDEVIEVEPLTKFRKK</sequence>
<dbReference type="EMBL" id="CAMKVN010001222">
    <property type="protein sequence ID" value="CAI2174531.1"/>
    <property type="molecule type" value="Genomic_DNA"/>
</dbReference>
<accession>A0A9W4SMI2</accession>
<dbReference type="InterPro" id="IPR013761">
    <property type="entry name" value="SAM/pointed_sf"/>
</dbReference>
<dbReference type="AlphaFoldDB" id="A0A9W4SMI2"/>
<name>A0A9W4SMI2_9GLOM</name>
<protein>
    <submittedName>
        <fullName evidence="1">4901_t:CDS:1</fullName>
    </submittedName>
</protein>
<organism evidence="1 2">
    <name type="scientific">Funneliformis geosporum</name>
    <dbReference type="NCBI Taxonomy" id="1117311"/>
    <lineage>
        <taxon>Eukaryota</taxon>
        <taxon>Fungi</taxon>
        <taxon>Fungi incertae sedis</taxon>
        <taxon>Mucoromycota</taxon>
        <taxon>Glomeromycotina</taxon>
        <taxon>Glomeromycetes</taxon>
        <taxon>Glomerales</taxon>
        <taxon>Glomeraceae</taxon>
        <taxon>Funneliformis</taxon>
    </lineage>
</organism>
<reference evidence="1" key="1">
    <citation type="submission" date="2022-08" db="EMBL/GenBank/DDBJ databases">
        <authorList>
            <person name="Kallberg Y."/>
            <person name="Tangrot J."/>
            <person name="Rosling A."/>
        </authorList>
    </citation>
    <scope>NUCLEOTIDE SEQUENCE</scope>
    <source>
        <strain evidence="1">Wild A</strain>
    </source>
</reference>
<proteinExistence type="predicted"/>
<keyword evidence="2" id="KW-1185">Reference proteome</keyword>
<dbReference type="OrthoDB" id="2390206at2759"/>